<keyword evidence="2" id="KW-1185">Reference proteome</keyword>
<dbReference type="AlphaFoldDB" id="A0A251S052"/>
<organism evidence="1 2">
    <name type="scientific">Helianthus annuus</name>
    <name type="common">Common sunflower</name>
    <dbReference type="NCBI Taxonomy" id="4232"/>
    <lineage>
        <taxon>Eukaryota</taxon>
        <taxon>Viridiplantae</taxon>
        <taxon>Streptophyta</taxon>
        <taxon>Embryophyta</taxon>
        <taxon>Tracheophyta</taxon>
        <taxon>Spermatophyta</taxon>
        <taxon>Magnoliopsida</taxon>
        <taxon>eudicotyledons</taxon>
        <taxon>Gunneridae</taxon>
        <taxon>Pentapetalae</taxon>
        <taxon>asterids</taxon>
        <taxon>campanulids</taxon>
        <taxon>Asterales</taxon>
        <taxon>Asteraceae</taxon>
        <taxon>Asteroideae</taxon>
        <taxon>Heliantheae alliance</taxon>
        <taxon>Heliantheae</taxon>
        <taxon>Helianthus</taxon>
    </lineage>
</organism>
<proteinExistence type="predicted"/>
<dbReference type="Proteomes" id="UP000215914">
    <property type="component" value="Chromosome 16"/>
</dbReference>
<gene>
    <name evidence="1" type="ORF">HannXRQ_Chr16g0517031</name>
</gene>
<name>A0A251S052_HELAN</name>
<dbReference type="InParanoid" id="A0A251S052"/>
<evidence type="ECO:0000313" key="2">
    <source>
        <dbReference type="Proteomes" id="UP000215914"/>
    </source>
</evidence>
<dbReference type="EMBL" id="CM007905">
    <property type="protein sequence ID" value="OTF91994.1"/>
    <property type="molecule type" value="Genomic_DNA"/>
</dbReference>
<sequence length="64" mass="7263">MKKIIAGIALPVSPLLTSHHHRSNFHRSIIITYIDFDWPLNWTTQGRLSKTLDGLSSSRNGDFT</sequence>
<reference evidence="2" key="1">
    <citation type="journal article" date="2017" name="Nature">
        <title>The sunflower genome provides insights into oil metabolism, flowering and Asterid evolution.</title>
        <authorList>
            <person name="Badouin H."/>
            <person name="Gouzy J."/>
            <person name="Grassa C.J."/>
            <person name="Murat F."/>
            <person name="Staton S.E."/>
            <person name="Cottret L."/>
            <person name="Lelandais-Briere C."/>
            <person name="Owens G.L."/>
            <person name="Carrere S."/>
            <person name="Mayjonade B."/>
            <person name="Legrand L."/>
            <person name="Gill N."/>
            <person name="Kane N.C."/>
            <person name="Bowers J.E."/>
            <person name="Hubner S."/>
            <person name="Bellec A."/>
            <person name="Berard A."/>
            <person name="Berges H."/>
            <person name="Blanchet N."/>
            <person name="Boniface M.C."/>
            <person name="Brunel D."/>
            <person name="Catrice O."/>
            <person name="Chaidir N."/>
            <person name="Claudel C."/>
            <person name="Donnadieu C."/>
            <person name="Faraut T."/>
            <person name="Fievet G."/>
            <person name="Helmstetter N."/>
            <person name="King M."/>
            <person name="Knapp S.J."/>
            <person name="Lai Z."/>
            <person name="Le Paslier M.C."/>
            <person name="Lippi Y."/>
            <person name="Lorenzon L."/>
            <person name="Mandel J.R."/>
            <person name="Marage G."/>
            <person name="Marchand G."/>
            <person name="Marquand E."/>
            <person name="Bret-Mestries E."/>
            <person name="Morien E."/>
            <person name="Nambeesan S."/>
            <person name="Nguyen T."/>
            <person name="Pegot-Espagnet P."/>
            <person name="Pouilly N."/>
            <person name="Raftis F."/>
            <person name="Sallet E."/>
            <person name="Schiex T."/>
            <person name="Thomas J."/>
            <person name="Vandecasteele C."/>
            <person name="Vares D."/>
            <person name="Vear F."/>
            <person name="Vautrin S."/>
            <person name="Crespi M."/>
            <person name="Mangin B."/>
            <person name="Burke J.M."/>
            <person name="Salse J."/>
            <person name="Munos S."/>
            <person name="Vincourt P."/>
            <person name="Rieseberg L.H."/>
            <person name="Langlade N.B."/>
        </authorList>
    </citation>
    <scope>NUCLEOTIDE SEQUENCE [LARGE SCALE GENOMIC DNA]</scope>
    <source>
        <strain evidence="2">cv. SF193</strain>
    </source>
</reference>
<protein>
    <submittedName>
        <fullName evidence="1">Uncharacterized protein</fullName>
    </submittedName>
</protein>
<evidence type="ECO:0000313" key="1">
    <source>
        <dbReference type="EMBL" id="OTF91994.1"/>
    </source>
</evidence>
<accession>A0A251S052</accession>